<dbReference type="Pfam" id="PF00085">
    <property type="entry name" value="Thioredoxin"/>
    <property type="match status" value="1"/>
</dbReference>
<dbReference type="PROSITE" id="PS00194">
    <property type="entry name" value="THIOREDOXIN_1"/>
    <property type="match status" value="1"/>
</dbReference>
<protein>
    <submittedName>
        <fullName evidence="2 4">Thioredoxin domain-containing protein 11</fullName>
    </submittedName>
</protein>
<dbReference type="PANTHER" id="PTHR46497:SF1">
    <property type="entry name" value="THIOREDOXIN DOMAIN-CONTAINING PROTEIN 11"/>
    <property type="match status" value="1"/>
</dbReference>
<evidence type="ECO:0000313" key="2">
    <source>
        <dbReference type="EMBL" id="MBY85944.1"/>
    </source>
</evidence>
<evidence type="ECO:0000313" key="4">
    <source>
        <dbReference type="RefSeq" id="XP_025408317.1"/>
    </source>
</evidence>
<dbReference type="PANTHER" id="PTHR46497">
    <property type="entry name" value="THIOREDOXIN DOMAIN-CONTAINING PROTEIN 11"/>
    <property type="match status" value="1"/>
</dbReference>
<gene>
    <name evidence="2" type="primary">Txndc11</name>
    <name evidence="4" type="synonym">LOC112682070</name>
    <name evidence="2" type="ORF">g.174779</name>
</gene>
<dbReference type="InterPro" id="IPR036249">
    <property type="entry name" value="Thioredoxin-like_sf"/>
</dbReference>
<dbReference type="InterPro" id="IPR052792">
    <property type="entry name" value="Thioredoxin_dom-contain_11"/>
</dbReference>
<dbReference type="OrthoDB" id="1910803at2759"/>
<dbReference type="InterPro" id="IPR017937">
    <property type="entry name" value="Thioredoxin_CS"/>
</dbReference>
<reference evidence="4" key="2">
    <citation type="submission" date="2025-04" db="UniProtKB">
        <authorList>
            <consortium name="RefSeq"/>
        </authorList>
    </citation>
    <scope>IDENTIFICATION</scope>
    <source>
        <tissue evidence="4">Whole body</tissue>
    </source>
</reference>
<dbReference type="AlphaFoldDB" id="A0A2S2R7K4"/>
<dbReference type="PROSITE" id="PS51352">
    <property type="entry name" value="THIOREDOXIN_2"/>
    <property type="match status" value="1"/>
</dbReference>
<name>A0A2S2R7K4_9HEMI</name>
<keyword evidence="3" id="KW-1185">Reference proteome</keyword>
<dbReference type="SUPFAM" id="SSF52833">
    <property type="entry name" value="Thioredoxin-like"/>
    <property type="match status" value="2"/>
</dbReference>
<dbReference type="Proteomes" id="UP000694846">
    <property type="component" value="Unplaced"/>
</dbReference>
<evidence type="ECO:0000259" key="1">
    <source>
        <dbReference type="PROSITE" id="PS51352"/>
    </source>
</evidence>
<proteinExistence type="predicted"/>
<sequence>MKNAAEEEVIKEQPDEIAQLPFHRYKRFKMFVRGLGKELLFAVFVTCTTYATLINIQNDYEIKGPKPKPFFRANSCVDDFYTGNLKTVLEKTSLTDLAIVMFYAPWDADSIDSREAFIKACEINKEEVYFAAINCWQPESVCSQVLKGNKVYPMIVAYDYTKVGIYYTGPSNNAAYITRFVDTMKRPVKLLNSKLDLLKIHQQYHNVLVASVDFKITQGWELYKIVLDAAINHLKTDPLQIYVKWCVATWPINSKEPLIKMFQWNRTLAFNESFVNHEKLERWVIQVTKLTTQWVPPIARSRNTLLDNTFKNGPTMLLFTPYNPFLDFNPVYSMLQLLSIEYFNCQKISVPAGYIMKYLRKEIKSFYYENPKKVKKCHGIILNKYPDRMVGVLKKHNVTIKTKNVDVDINTDINYFNDALCRMSKSILFNHEISYCSKDDMDESNKKKVKTNLSNHVNTETFIENWKETECYRALLANNYFKFSKPDEAYIYNTTDALRSKCLANKTMTFLALDSNYHYHTAKIFGINLDHHRERTAVVIYDMKSEMVHTLPKTSHVTKDTMAKLLIDFLETKAKRHLRSTADLDMNFHLYKGKSKAKETVNIPTLNSENFKDTVFNNTENVVVYFYTPFCAYCQVVAHVLLSVARLMRNVKDLKFFRLNGSDNDLSWHLTVQTYPTIIIFPAKKKAESYVFPHNTELTFNNLSRFILSNLLLETRLQAMVGLCTVWDSSEDYNKQLHYCLRDIKLDCDANISKALQSYRRGLVYREQNKNVTLTPIFNKLRYLKAFSLVLDVTHKLNAKTIQHFSEIYKSYLFQS</sequence>
<feature type="domain" description="Thioredoxin" evidence="1">
    <location>
        <begin position="590"/>
        <end position="712"/>
    </location>
</feature>
<dbReference type="InterPro" id="IPR013766">
    <property type="entry name" value="Thioredoxin_domain"/>
</dbReference>
<dbReference type="Gene3D" id="3.40.30.10">
    <property type="entry name" value="Glutaredoxin"/>
    <property type="match status" value="3"/>
</dbReference>
<reference evidence="2" key="1">
    <citation type="submission" date="2018-04" db="EMBL/GenBank/DDBJ databases">
        <title>Transcriptome assembly of Sipha flava.</title>
        <authorList>
            <person name="Scully E.D."/>
            <person name="Geib S.M."/>
            <person name="Palmer N.A."/>
            <person name="Koch K."/>
            <person name="Bradshaw J."/>
            <person name="Heng-Moss T."/>
            <person name="Sarath G."/>
        </authorList>
    </citation>
    <scope>NUCLEOTIDE SEQUENCE</scope>
</reference>
<dbReference type="EMBL" id="GGMS01016741">
    <property type="protein sequence ID" value="MBY85944.1"/>
    <property type="molecule type" value="Transcribed_RNA"/>
</dbReference>
<dbReference type="RefSeq" id="XP_025408317.1">
    <property type="nucleotide sequence ID" value="XM_025552532.1"/>
</dbReference>
<evidence type="ECO:0000313" key="3">
    <source>
        <dbReference type="Proteomes" id="UP000694846"/>
    </source>
</evidence>
<organism evidence="2">
    <name type="scientific">Sipha flava</name>
    <name type="common">yellow sugarcane aphid</name>
    <dbReference type="NCBI Taxonomy" id="143950"/>
    <lineage>
        <taxon>Eukaryota</taxon>
        <taxon>Metazoa</taxon>
        <taxon>Ecdysozoa</taxon>
        <taxon>Arthropoda</taxon>
        <taxon>Hexapoda</taxon>
        <taxon>Insecta</taxon>
        <taxon>Pterygota</taxon>
        <taxon>Neoptera</taxon>
        <taxon>Paraneoptera</taxon>
        <taxon>Hemiptera</taxon>
        <taxon>Sternorrhyncha</taxon>
        <taxon>Aphidomorpha</taxon>
        <taxon>Aphidoidea</taxon>
        <taxon>Aphididae</taxon>
        <taxon>Sipha</taxon>
    </lineage>
</organism>
<accession>A0A2S2R7K4</accession>